<evidence type="ECO:0000259" key="12">
    <source>
        <dbReference type="Pfam" id="PF02096"/>
    </source>
</evidence>
<feature type="transmembrane region" description="Helical" evidence="11">
    <location>
        <begin position="31"/>
        <end position="51"/>
    </location>
</feature>
<evidence type="ECO:0000313" key="13">
    <source>
        <dbReference type="EMBL" id="PZW22971.1"/>
    </source>
</evidence>
<dbReference type="AlphaFoldDB" id="A0A326U0U5"/>
<evidence type="ECO:0000256" key="10">
    <source>
        <dbReference type="SAM" id="MobiDB-lite"/>
    </source>
</evidence>
<dbReference type="PANTHER" id="PTHR12428:SF65">
    <property type="entry name" value="CYTOCHROME C OXIDASE ASSEMBLY PROTEIN COX18, MITOCHONDRIAL"/>
    <property type="match status" value="1"/>
</dbReference>
<evidence type="ECO:0000256" key="11">
    <source>
        <dbReference type="SAM" id="Phobius"/>
    </source>
</evidence>
<feature type="compositionally biased region" description="Polar residues" evidence="10">
    <location>
        <begin position="303"/>
        <end position="319"/>
    </location>
</feature>
<keyword evidence="8" id="KW-0143">Chaperone</keyword>
<evidence type="ECO:0000256" key="2">
    <source>
        <dbReference type="ARBA" id="ARBA00022448"/>
    </source>
</evidence>
<dbReference type="InterPro" id="IPR028055">
    <property type="entry name" value="YidC/Oxa/ALB_C"/>
</dbReference>
<dbReference type="GO" id="GO:0015031">
    <property type="term" value="P:protein transport"/>
    <property type="evidence" value="ECO:0007669"/>
    <property type="project" value="UniProtKB-KW"/>
</dbReference>
<accession>A0A326U0U5</accession>
<sequence length="340" mass="37776">MFEFIGAFFDMIFARPIFNGLMLLYHLFGDLGLSIIVLTIIIKLVLFPLTIKQLKSSKAMQQIQPELKKLQKQYASDPQKMMQETQKLYKAAGASPMSGCLPTLVQLPVLYGLYYAVYGAFGQHGSSATQLLKAINDRLYAWVPHFTTPVNFHLDWLTFISPVLSVDLSKPSPVLAILAGLATFVSLRMSMPKQNKQADKDKKTPEDPMAQSMKMMQYIFPFMTAFFGFTFPAGLALYWTISSVFQAVQQYFVTGWGSLLIGTPKKPEVKPAVETLPASTVEANGREGSQAKSGKEVPVAAEKSSSTSTLRSNAHNATGSQRRSRNSASARRRNTQRTHR</sequence>
<reference evidence="13 14" key="1">
    <citation type="submission" date="2018-06" db="EMBL/GenBank/DDBJ databases">
        <title>Genomic Encyclopedia of Archaeal and Bacterial Type Strains, Phase II (KMG-II): from individual species to whole genera.</title>
        <authorList>
            <person name="Goeker M."/>
        </authorList>
    </citation>
    <scope>NUCLEOTIDE SEQUENCE [LARGE SCALE GENOMIC DNA]</scope>
    <source>
        <strain evidence="13 14">ATCC BAA-1881</strain>
    </source>
</reference>
<dbReference type="OrthoDB" id="9780552at2"/>
<keyword evidence="5" id="KW-0653">Protein transport</keyword>
<dbReference type="InterPro" id="IPR047196">
    <property type="entry name" value="YidC_ALB_C"/>
</dbReference>
<name>A0A326U0U5_THEHA</name>
<organism evidence="13 14">
    <name type="scientific">Thermosporothrix hazakensis</name>
    <dbReference type="NCBI Taxonomy" id="644383"/>
    <lineage>
        <taxon>Bacteria</taxon>
        <taxon>Bacillati</taxon>
        <taxon>Chloroflexota</taxon>
        <taxon>Ktedonobacteria</taxon>
        <taxon>Ktedonobacterales</taxon>
        <taxon>Thermosporotrichaceae</taxon>
        <taxon>Thermosporothrix</taxon>
    </lineage>
</organism>
<gene>
    <name evidence="13" type="ORF">EI42_05183</name>
</gene>
<dbReference type="RefSeq" id="WP_111325464.1">
    <property type="nucleotide sequence ID" value="NZ_BIFX01000001.1"/>
</dbReference>
<evidence type="ECO:0000256" key="4">
    <source>
        <dbReference type="ARBA" id="ARBA00022692"/>
    </source>
</evidence>
<comment type="caution">
    <text evidence="13">The sequence shown here is derived from an EMBL/GenBank/DDBJ whole genome shotgun (WGS) entry which is preliminary data.</text>
</comment>
<dbReference type="GO" id="GO:0051205">
    <property type="term" value="P:protein insertion into membrane"/>
    <property type="evidence" value="ECO:0007669"/>
    <property type="project" value="TreeGrafter"/>
</dbReference>
<comment type="subcellular location">
    <subcellularLocation>
        <location evidence="1">Cell membrane</location>
        <topology evidence="1">Multi-pass membrane protein</topology>
    </subcellularLocation>
    <subcellularLocation>
        <location evidence="9">Membrane</location>
        <topology evidence="9">Multi-pass membrane protein</topology>
    </subcellularLocation>
</comment>
<dbReference type="InterPro" id="IPR001708">
    <property type="entry name" value="YidC/ALB3/OXA1/COX18"/>
</dbReference>
<keyword evidence="2" id="KW-0813">Transport</keyword>
<dbReference type="CDD" id="cd20070">
    <property type="entry name" value="5TM_YidC_Alb3"/>
    <property type="match status" value="1"/>
</dbReference>
<evidence type="ECO:0000256" key="6">
    <source>
        <dbReference type="ARBA" id="ARBA00022989"/>
    </source>
</evidence>
<keyword evidence="6 11" id="KW-1133">Transmembrane helix</keyword>
<dbReference type="GO" id="GO:0005886">
    <property type="term" value="C:plasma membrane"/>
    <property type="evidence" value="ECO:0007669"/>
    <property type="project" value="UniProtKB-SubCell"/>
</dbReference>
<protein>
    <submittedName>
        <fullName evidence="13">YidC/Oxa1 family membrane protein insertase</fullName>
    </submittedName>
</protein>
<keyword evidence="7 11" id="KW-0472">Membrane</keyword>
<dbReference type="GO" id="GO:0032977">
    <property type="term" value="F:membrane insertase activity"/>
    <property type="evidence" value="ECO:0007669"/>
    <property type="project" value="InterPro"/>
</dbReference>
<dbReference type="Pfam" id="PF02096">
    <property type="entry name" value="60KD_IMP"/>
    <property type="match status" value="1"/>
</dbReference>
<keyword evidence="4 9" id="KW-0812">Transmembrane</keyword>
<dbReference type="Proteomes" id="UP000248806">
    <property type="component" value="Unassembled WGS sequence"/>
</dbReference>
<evidence type="ECO:0000256" key="7">
    <source>
        <dbReference type="ARBA" id="ARBA00023136"/>
    </source>
</evidence>
<dbReference type="PANTHER" id="PTHR12428">
    <property type="entry name" value="OXA1"/>
    <property type="match status" value="1"/>
</dbReference>
<feature type="domain" description="Membrane insertase YidC/Oxa/ALB C-terminal" evidence="12">
    <location>
        <begin position="32"/>
        <end position="254"/>
    </location>
</feature>
<dbReference type="NCBIfam" id="TIGR03592">
    <property type="entry name" value="yidC_oxa1_cterm"/>
    <property type="match status" value="1"/>
</dbReference>
<keyword evidence="3" id="KW-1003">Cell membrane</keyword>
<feature type="region of interest" description="Disordered" evidence="10">
    <location>
        <begin position="281"/>
        <end position="340"/>
    </location>
</feature>
<evidence type="ECO:0000313" key="14">
    <source>
        <dbReference type="Proteomes" id="UP000248806"/>
    </source>
</evidence>
<comment type="similarity">
    <text evidence="9">Belongs to the OXA1/ALB3/YidC family.</text>
</comment>
<proteinExistence type="inferred from homology"/>
<evidence type="ECO:0000256" key="1">
    <source>
        <dbReference type="ARBA" id="ARBA00004651"/>
    </source>
</evidence>
<feature type="compositionally biased region" description="Basic residues" evidence="10">
    <location>
        <begin position="322"/>
        <end position="340"/>
    </location>
</feature>
<evidence type="ECO:0000256" key="3">
    <source>
        <dbReference type="ARBA" id="ARBA00022475"/>
    </source>
</evidence>
<evidence type="ECO:0000256" key="9">
    <source>
        <dbReference type="RuleBase" id="RU003945"/>
    </source>
</evidence>
<dbReference type="EMBL" id="QKUF01000028">
    <property type="protein sequence ID" value="PZW22971.1"/>
    <property type="molecule type" value="Genomic_DNA"/>
</dbReference>
<evidence type="ECO:0000256" key="8">
    <source>
        <dbReference type="ARBA" id="ARBA00023186"/>
    </source>
</evidence>
<feature type="transmembrane region" description="Helical" evidence="11">
    <location>
        <begin position="218"/>
        <end position="241"/>
    </location>
</feature>
<keyword evidence="14" id="KW-1185">Reference proteome</keyword>
<evidence type="ECO:0000256" key="5">
    <source>
        <dbReference type="ARBA" id="ARBA00022927"/>
    </source>
</evidence>